<evidence type="ECO:0000313" key="2">
    <source>
        <dbReference type="Proteomes" id="UP000440513"/>
    </source>
</evidence>
<comment type="caution">
    <text evidence="1">The sequence shown here is derived from an EMBL/GenBank/DDBJ whole genome shotgun (WGS) entry which is preliminary data.</text>
</comment>
<dbReference type="AlphaFoldDB" id="A0A7X2TLJ5"/>
<organism evidence="1 2">
    <name type="scientific">Oliverpabstia intestinalis</name>
    <dbReference type="NCBI Taxonomy" id="2606633"/>
    <lineage>
        <taxon>Bacteria</taxon>
        <taxon>Bacillati</taxon>
        <taxon>Bacillota</taxon>
        <taxon>Clostridia</taxon>
        <taxon>Lachnospirales</taxon>
        <taxon>Lachnospiraceae</taxon>
        <taxon>Oliverpabstia</taxon>
    </lineage>
</organism>
<dbReference type="Proteomes" id="UP000440513">
    <property type="component" value="Unassembled WGS sequence"/>
</dbReference>
<dbReference type="EMBL" id="VUMS01000025">
    <property type="protein sequence ID" value="MST67431.1"/>
    <property type="molecule type" value="Genomic_DNA"/>
</dbReference>
<protein>
    <submittedName>
        <fullName evidence="1">Uncharacterized protein</fullName>
    </submittedName>
</protein>
<proteinExistence type="predicted"/>
<gene>
    <name evidence="1" type="ORF">FYJ57_12060</name>
</gene>
<reference evidence="1 2" key="1">
    <citation type="submission" date="2019-08" db="EMBL/GenBank/DDBJ databases">
        <title>In-depth cultivation of the pig gut microbiome towards novel bacterial diversity and tailored functional studies.</title>
        <authorList>
            <person name="Wylensek D."/>
            <person name="Hitch T.C.A."/>
            <person name="Clavel T."/>
        </authorList>
    </citation>
    <scope>NUCLEOTIDE SEQUENCE [LARGE SCALE GENOMIC DNA]</scope>
    <source>
        <strain evidence="1 2">BSM-380-WT-5A</strain>
    </source>
</reference>
<name>A0A7X2TLJ5_9FIRM</name>
<keyword evidence="2" id="KW-1185">Reference proteome</keyword>
<accession>A0A7X2TLJ5</accession>
<sequence length="104" mass="12189">MKVTEFDKSKEFETKAEPLLQELLKVCKFYEIPLFITVCPKSEPEKTWYYNDHVSTVINHQKLFDDQIKKHILVADGFDVIQPGTYVEMNCEDLADEESISQEK</sequence>
<dbReference type="RefSeq" id="WP_154432829.1">
    <property type="nucleotide sequence ID" value="NZ_VUMS01000025.1"/>
</dbReference>
<evidence type="ECO:0000313" key="1">
    <source>
        <dbReference type="EMBL" id="MST67431.1"/>
    </source>
</evidence>